<dbReference type="AlphaFoldDB" id="E8V7X5"/>
<keyword evidence="5 6" id="KW-0884">PQQ biosynthesis</keyword>
<evidence type="ECO:0000256" key="1">
    <source>
        <dbReference type="ARBA" id="ARBA00004886"/>
    </source>
</evidence>
<organism evidence="8 9">
    <name type="scientific">Terriglobus saanensis (strain ATCC BAA-1853 / DSM 23119 / SP1PR4)</name>
    <dbReference type="NCBI Taxonomy" id="401053"/>
    <lineage>
        <taxon>Bacteria</taxon>
        <taxon>Pseudomonadati</taxon>
        <taxon>Acidobacteriota</taxon>
        <taxon>Terriglobia</taxon>
        <taxon>Terriglobales</taxon>
        <taxon>Acidobacteriaceae</taxon>
        <taxon>Terriglobus</taxon>
    </lineage>
</organism>
<dbReference type="RefSeq" id="WP_013568632.1">
    <property type="nucleotide sequence ID" value="NC_014963.1"/>
</dbReference>
<evidence type="ECO:0000256" key="5">
    <source>
        <dbReference type="ARBA" id="ARBA00022905"/>
    </source>
</evidence>
<dbReference type="EMBL" id="CP002467">
    <property type="protein sequence ID" value="ADV82899.1"/>
    <property type="molecule type" value="Genomic_DNA"/>
</dbReference>
<dbReference type="InterPro" id="IPR036866">
    <property type="entry name" value="RibonucZ/Hydroxyglut_hydro"/>
</dbReference>
<comment type="function">
    <text evidence="6">May be involved in the transport of PQQ or its precursor to the periplasm.</text>
</comment>
<proteinExistence type="inferred from homology"/>
<evidence type="ECO:0000259" key="7">
    <source>
        <dbReference type="Pfam" id="PF12706"/>
    </source>
</evidence>
<evidence type="ECO:0000313" key="8">
    <source>
        <dbReference type="EMBL" id="ADV82899.1"/>
    </source>
</evidence>
<dbReference type="SUPFAM" id="SSF56281">
    <property type="entry name" value="Metallo-hydrolase/oxidoreductase"/>
    <property type="match status" value="1"/>
</dbReference>
<gene>
    <name evidence="6" type="primary">pqqB</name>
    <name evidence="8" type="ordered locus">AciPR4_2096</name>
</gene>
<sequence>MLHFKLLGTAAGGGFPQWNCACQLCDLCRKQPLRAAARLQLQSAISSDGENWFLLNASPDLRSQIEATPELQPVATKGQRNTPIRAIILTSADLDQVLGLLLLREFQPLLVYATSVVRQTLQANSFFRMLDRLPGQITWIDIRPNESFPLADSQIVCTPIPLPGALPFYASTIPGAPEGEASIGLLLECEGKRIAYTPSVPEVTDNLRHLYRSCEAIMMDATFWSDTELNRLQTGTPLARSIGHVPLGGEDGTLALLSNINVPTKVLIHINNSNPILDPLSAEHEETLRAGWQIGHDGWELTLHPSSKAAA</sequence>
<dbReference type="InterPro" id="IPR001279">
    <property type="entry name" value="Metallo-B-lactamas"/>
</dbReference>
<dbReference type="UniPathway" id="UPA00539"/>
<dbReference type="GO" id="GO:0018189">
    <property type="term" value="P:pyrroloquinoline quinone biosynthetic process"/>
    <property type="evidence" value="ECO:0007669"/>
    <property type="project" value="UniProtKB-UniRule"/>
</dbReference>
<evidence type="ECO:0000313" key="9">
    <source>
        <dbReference type="Proteomes" id="UP000006844"/>
    </source>
</evidence>
<keyword evidence="9" id="KW-1185">Reference proteome</keyword>
<dbReference type="STRING" id="401053.AciPR4_2096"/>
<dbReference type="Gene3D" id="3.60.15.10">
    <property type="entry name" value="Ribonuclease Z/Hydroxyacylglutathione hydrolase-like"/>
    <property type="match status" value="1"/>
</dbReference>
<evidence type="ECO:0000256" key="6">
    <source>
        <dbReference type="HAMAP-Rule" id="MF_00653"/>
    </source>
</evidence>
<evidence type="ECO:0000256" key="4">
    <source>
        <dbReference type="ARBA" id="ARBA00022448"/>
    </source>
</evidence>
<accession>E8V7X5</accession>
<keyword evidence="4 6" id="KW-0813">Transport</keyword>
<dbReference type="PANTHER" id="PTHR42663">
    <property type="entry name" value="HYDROLASE C777.06C-RELATED-RELATED"/>
    <property type="match status" value="1"/>
</dbReference>
<evidence type="ECO:0000256" key="2">
    <source>
        <dbReference type="ARBA" id="ARBA00008481"/>
    </source>
</evidence>
<comment type="pathway">
    <text evidence="1 6">Cofactor biosynthesis; pyrroloquinoline quinone biosynthesis.</text>
</comment>
<reference evidence="8 9" key="1">
    <citation type="journal article" date="2012" name="Stand. Genomic Sci.">
        <title>Complete genome sequence of Terriglobus saanensis type strain SP1PR4(T), an Acidobacteria from tundra soil.</title>
        <authorList>
            <person name="Rawat S.R."/>
            <person name="Mannisto M.K."/>
            <person name="Starovoytov V."/>
            <person name="Goodwin L."/>
            <person name="Nolan M."/>
            <person name="Hauser L."/>
            <person name="Land M."/>
            <person name="Davenport K.W."/>
            <person name="Woyke T."/>
            <person name="Haggblom M.M."/>
        </authorList>
    </citation>
    <scope>NUCLEOTIDE SEQUENCE</scope>
    <source>
        <strain evidence="9">ATCC BAA-1853 / DSM 23119 / SP1PR4</strain>
    </source>
</reference>
<dbReference type="NCBIfam" id="TIGR02108">
    <property type="entry name" value="PQQ_syn_pqqB"/>
    <property type="match status" value="1"/>
</dbReference>
<evidence type="ECO:0000256" key="3">
    <source>
        <dbReference type="ARBA" id="ARBA00015084"/>
    </source>
</evidence>
<protein>
    <recommendedName>
        <fullName evidence="3 6">Coenzyme PQQ synthesis protein B</fullName>
    </recommendedName>
    <alternativeName>
        <fullName evidence="6">Pyrroloquinoline quinone biosynthesis protein B</fullName>
    </alternativeName>
</protein>
<comment type="similarity">
    <text evidence="2 6">Belongs to the PqqB family.</text>
</comment>
<dbReference type="HOGENOM" id="CLU_061120_0_0_0"/>
<dbReference type="PANTHER" id="PTHR42663:SF7">
    <property type="entry name" value="COENZYME PQQ SYNTHESIS PROTEIN B"/>
    <property type="match status" value="1"/>
</dbReference>
<dbReference type="InterPro" id="IPR011842">
    <property type="entry name" value="PQQ_synth_PqqB"/>
</dbReference>
<dbReference type="eggNOG" id="COG1235">
    <property type="taxonomic scope" value="Bacteria"/>
</dbReference>
<dbReference type="Proteomes" id="UP000006844">
    <property type="component" value="Chromosome"/>
</dbReference>
<dbReference type="OrthoDB" id="9800940at2"/>
<dbReference type="HAMAP" id="MF_00653">
    <property type="entry name" value="PQQ_syn_PqqB"/>
    <property type="match status" value="1"/>
</dbReference>
<dbReference type="KEGG" id="tsa:AciPR4_2096"/>
<dbReference type="Pfam" id="PF12706">
    <property type="entry name" value="Lactamase_B_2"/>
    <property type="match status" value="1"/>
</dbReference>
<name>E8V7X5_TERSS</name>
<feature type="domain" description="Metallo-beta-lactamase" evidence="7">
    <location>
        <begin position="51"/>
        <end position="270"/>
    </location>
</feature>